<dbReference type="Pfam" id="PF00665">
    <property type="entry name" value="rve"/>
    <property type="match status" value="1"/>
</dbReference>
<feature type="domain" description="Integrase catalytic" evidence="1">
    <location>
        <begin position="1"/>
        <end position="129"/>
    </location>
</feature>
<evidence type="ECO:0000313" key="2">
    <source>
        <dbReference type="EMBL" id="MBY69588.1"/>
    </source>
</evidence>
<dbReference type="InterPro" id="IPR012337">
    <property type="entry name" value="RNaseH-like_sf"/>
</dbReference>
<dbReference type="GO" id="GO:0003676">
    <property type="term" value="F:nucleic acid binding"/>
    <property type="evidence" value="ECO:0007669"/>
    <property type="project" value="InterPro"/>
</dbReference>
<accession>A0A2S2PVM3</accession>
<dbReference type="PROSITE" id="PS50994">
    <property type="entry name" value="INTEGRASE"/>
    <property type="match status" value="1"/>
</dbReference>
<dbReference type="PANTHER" id="PTHR37984:SF5">
    <property type="entry name" value="PROTEIN NYNRIN-LIKE"/>
    <property type="match status" value="1"/>
</dbReference>
<proteinExistence type="predicted"/>
<reference evidence="2" key="1">
    <citation type="submission" date="2018-04" db="EMBL/GenBank/DDBJ databases">
        <title>Transcriptome assembly of Sipha flava.</title>
        <authorList>
            <person name="Scully E.D."/>
            <person name="Geib S.M."/>
            <person name="Palmer N.A."/>
            <person name="Koch K."/>
            <person name="Bradshaw J."/>
            <person name="Heng-Moss T."/>
            <person name="Sarath G."/>
        </authorList>
    </citation>
    <scope>NUCLEOTIDE SEQUENCE</scope>
</reference>
<dbReference type="OrthoDB" id="6625139at2759"/>
<dbReference type="AlphaFoldDB" id="A0A2S2PVM3"/>
<evidence type="ECO:0000259" key="1">
    <source>
        <dbReference type="PROSITE" id="PS50994"/>
    </source>
</evidence>
<gene>
    <name evidence="2" type="primary">Tf2-1_2</name>
    <name evidence="2" type="ORF">g.129279</name>
</gene>
<dbReference type="PANTHER" id="PTHR37984">
    <property type="entry name" value="PROTEIN CBG26694"/>
    <property type="match status" value="1"/>
</dbReference>
<organism evidence="2">
    <name type="scientific">Sipha flava</name>
    <name type="common">yellow sugarcane aphid</name>
    <dbReference type="NCBI Taxonomy" id="143950"/>
    <lineage>
        <taxon>Eukaryota</taxon>
        <taxon>Metazoa</taxon>
        <taxon>Ecdysozoa</taxon>
        <taxon>Arthropoda</taxon>
        <taxon>Hexapoda</taxon>
        <taxon>Insecta</taxon>
        <taxon>Pterygota</taxon>
        <taxon>Neoptera</taxon>
        <taxon>Paraneoptera</taxon>
        <taxon>Hemiptera</taxon>
        <taxon>Sternorrhyncha</taxon>
        <taxon>Aphidomorpha</taxon>
        <taxon>Aphidoidea</taxon>
        <taxon>Aphididae</taxon>
        <taxon>Sipha</taxon>
    </lineage>
</organism>
<dbReference type="InterPro" id="IPR001584">
    <property type="entry name" value="Integrase_cat-core"/>
</dbReference>
<dbReference type="EMBL" id="GGMS01000385">
    <property type="protein sequence ID" value="MBY69588.1"/>
    <property type="molecule type" value="Transcribed_RNA"/>
</dbReference>
<protein>
    <submittedName>
        <fullName evidence="2">Retrotransposable element Tf2 protein type 1</fullName>
    </submittedName>
</protein>
<dbReference type="GO" id="GO:0015074">
    <property type="term" value="P:DNA integration"/>
    <property type="evidence" value="ECO:0007669"/>
    <property type="project" value="InterPro"/>
</dbReference>
<dbReference type="InterPro" id="IPR036397">
    <property type="entry name" value="RNaseH_sf"/>
</dbReference>
<sequence>MVDNFTKFVVLQAVPSTKAESLIECVKRFVDMYGLPGRLITDRGTCYTSGAFEQFCTDQGVKLILTSSRHPQAYGQVEQTHSVVMASLITMGNEPNQWAESLHEVQRLLNNSETKVTSKTPCEMLHGYRPRFRQSILRELSKAVDNWEPPEKLRAVIRRQMEREKERRKAGYDEHRHNNLKYSVGEVVVMRRAPNSTGESTKLDDSKSSRFATTTHVSQLKCWKMVDEEDQASENTEL</sequence>
<dbReference type="Gene3D" id="3.30.420.10">
    <property type="entry name" value="Ribonuclease H-like superfamily/Ribonuclease H"/>
    <property type="match status" value="1"/>
</dbReference>
<dbReference type="SUPFAM" id="SSF53098">
    <property type="entry name" value="Ribonuclease H-like"/>
    <property type="match status" value="1"/>
</dbReference>
<name>A0A2S2PVM3_9HEMI</name>
<dbReference type="InterPro" id="IPR050951">
    <property type="entry name" value="Retrovirus_Pol_polyprotein"/>
</dbReference>